<dbReference type="EMBL" id="BAAAHP010000187">
    <property type="protein sequence ID" value="GAA0897639.1"/>
    <property type="molecule type" value="Genomic_DNA"/>
</dbReference>
<accession>A0ABN1N8R8</accession>
<protein>
    <submittedName>
        <fullName evidence="1">Uncharacterized protein</fullName>
    </submittedName>
</protein>
<dbReference type="Proteomes" id="UP001499967">
    <property type="component" value="Unassembled WGS sequence"/>
</dbReference>
<sequence>MLCSWLHVGAGPHTVGVPTATVPAWVVPPPGSVADAHALTHALVGELQGDDRAHRHAGACAAISWVVGLQPGPMTHRDGEPTTAAVRGEMMLGDAVAAGEIELPDAVWAALDVPPARPVTGHVGWAAGVAASLGWLLGVHTRPPVRLPRRLPDGSTPTAEQLAAEYVARTFGEPEARAEARRRAVQDAALYQRLAAVVASVH</sequence>
<proteinExistence type="predicted"/>
<reference evidence="1 2" key="1">
    <citation type="journal article" date="2019" name="Int. J. Syst. Evol. Microbiol.">
        <title>The Global Catalogue of Microorganisms (GCM) 10K type strain sequencing project: providing services to taxonomists for standard genome sequencing and annotation.</title>
        <authorList>
            <consortium name="The Broad Institute Genomics Platform"/>
            <consortium name="The Broad Institute Genome Sequencing Center for Infectious Disease"/>
            <person name="Wu L."/>
            <person name="Ma J."/>
        </authorList>
    </citation>
    <scope>NUCLEOTIDE SEQUENCE [LARGE SCALE GENOMIC DNA]</scope>
    <source>
        <strain evidence="1 2">JCM 11117</strain>
    </source>
</reference>
<keyword evidence="2" id="KW-1185">Reference proteome</keyword>
<gene>
    <name evidence="1" type="ORF">GCM10009559_58580</name>
</gene>
<comment type="caution">
    <text evidence="1">The sequence shown here is derived from an EMBL/GenBank/DDBJ whole genome shotgun (WGS) entry which is preliminary data.</text>
</comment>
<name>A0ABN1N8R8_9PSEU</name>
<evidence type="ECO:0000313" key="2">
    <source>
        <dbReference type="Proteomes" id="UP001499967"/>
    </source>
</evidence>
<organism evidence="1 2">
    <name type="scientific">Pseudonocardia zijingensis</name>
    <dbReference type="NCBI Taxonomy" id="153376"/>
    <lineage>
        <taxon>Bacteria</taxon>
        <taxon>Bacillati</taxon>
        <taxon>Actinomycetota</taxon>
        <taxon>Actinomycetes</taxon>
        <taxon>Pseudonocardiales</taxon>
        <taxon>Pseudonocardiaceae</taxon>
        <taxon>Pseudonocardia</taxon>
    </lineage>
</organism>
<evidence type="ECO:0000313" key="1">
    <source>
        <dbReference type="EMBL" id="GAA0897639.1"/>
    </source>
</evidence>